<organism evidence="2 3">
    <name type="scientific">Paracraurococcus ruber</name>
    <dbReference type="NCBI Taxonomy" id="77675"/>
    <lineage>
        <taxon>Bacteria</taxon>
        <taxon>Pseudomonadati</taxon>
        <taxon>Pseudomonadota</taxon>
        <taxon>Alphaproteobacteria</taxon>
        <taxon>Acetobacterales</taxon>
        <taxon>Roseomonadaceae</taxon>
        <taxon>Paracraurococcus</taxon>
    </lineage>
</organism>
<comment type="caution">
    <text evidence="2">The sequence shown here is derived from an EMBL/GenBank/DDBJ whole genome shotgun (WGS) entry which is preliminary data.</text>
</comment>
<sequence length="470" mass="51794">MTRPIASMETKENSAAPRLSAITQAGACGPGRRMRKAATSPMHEPRRRSFAAAAWRRCRGAARLARRCTEYPRGLVTGTRNGAAGECEETGRVAAHKACGRDLEGFSRVPSDPLCRLPDGLTLIGPPPRVQPGEVVGVVVARNEELRLGAALRHYRQLGIGPILLLDNGSTDGTRAIAAGVPRVHVVAASGRYADSGFGIAWINAVLDRFARDHWALMFDADELLVFPGADAAGSLPALCAHLDRVGSECLQAFMLDLFPREPLHSVAYRAGQDLLQAAPWFEPPRLRREAIPDFPHVAEYGGIRQRIFFPHTQPDRPLRFLHEKLYNLGFRLAVLRDAAWFGRLAPPFPPNLTKVPLLRWRAGVRFLSAHATTALRRAAQQPTGVLLHFKFLQDFHERAMDAVARNAHYAGSIEYREYLRALTRDPDLTLFGPASQRYGGPEHLTRLGLMADSTGWRAERLAQSSALVD</sequence>
<dbReference type="Gene3D" id="3.90.550.10">
    <property type="entry name" value="Spore Coat Polysaccharide Biosynthesis Protein SpsA, Chain A"/>
    <property type="match status" value="1"/>
</dbReference>
<evidence type="ECO:0000256" key="1">
    <source>
        <dbReference type="SAM" id="MobiDB-lite"/>
    </source>
</evidence>
<protein>
    <recommendedName>
        <fullName evidence="4">Glycosyltransferase family 2 protein</fullName>
    </recommendedName>
</protein>
<dbReference type="EMBL" id="NRSG01000005">
    <property type="protein sequence ID" value="MBK1656927.1"/>
    <property type="molecule type" value="Genomic_DNA"/>
</dbReference>
<evidence type="ECO:0000313" key="2">
    <source>
        <dbReference type="EMBL" id="MBK1656927.1"/>
    </source>
</evidence>
<name>A0ABS1CSF1_9PROT</name>
<keyword evidence="3" id="KW-1185">Reference proteome</keyword>
<gene>
    <name evidence="2" type="ORF">CKO45_01635</name>
</gene>
<dbReference type="Pfam" id="PF13704">
    <property type="entry name" value="Glyco_tranf_2_4"/>
    <property type="match status" value="1"/>
</dbReference>
<proteinExistence type="predicted"/>
<dbReference type="Proteomes" id="UP000697995">
    <property type="component" value="Unassembled WGS sequence"/>
</dbReference>
<evidence type="ECO:0008006" key="4">
    <source>
        <dbReference type="Google" id="ProtNLM"/>
    </source>
</evidence>
<dbReference type="InterPro" id="IPR029044">
    <property type="entry name" value="Nucleotide-diphossugar_trans"/>
</dbReference>
<accession>A0ABS1CSF1</accession>
<dbReference type="SUPFAM" id="SSF53448">
    <property type="entry name" value="Nucleotide-diphospho-sugar transferases"/>
    <property type="match status" value="1"/>
</dbReference>
<evidence type="ECO:0000313" key="3">
    <source>
        <dbReference type="Proteomes" id="UP000697995"/>
    </source>
</evidence>
<reference evidence="2 3" key="1">
    <citation type="journal article" date="2020" name="Microorganisms">
        <title>Osmotic Adaptation and Compatible Solute Biosynthesis of Phototrophic Bacteria as Revealed from Genome Analyses.</title>
        <authorList>
            <person name="Imhoff J.F."/>
            <person name="Rahn T."/>
            <person name="Kunzel S."/>
            <person name="Keller A."/>
            <person name="Neulinger S.C."/>
        </authorList>
    </citation>
    <scope>NUCLEOTIDE SEQUENCE [LARGE SCALE GENOMIC DNA]</scope>
    <source>
        <strain evidence="2 3">DSM 15382</strain>
    </source>
</reference>
<feature type="region of interest" description="Disordered" evidence="1">
    <location>
        <begin position="1"/>
        <end position="48"/>
    </location>
</feature>